<gene>
    <name evidence="1" type="ORF">OV079_25855</name>
</gene>
<proteinExistence type="predicted"/>
<comment type="caution">
    <text evidence="1">The sequence shown here is derived from an EMBL/GenBank/DDBJ whole genome shotgun (WGS) entry which is preliminary data.</text>
</comment>
<organism evidence="1 2">
    <name type="scientific">Nannocystis pusilla</name>
    <dbReference type="NCBI Taxonomy" id="889268"/>
    <lineage>
        <taxon>Bacteria</taxon>
        <taxon>Pseudomonadati</taxon>
        <taxon>Myxococcota</taxon>
        <taxon>Polyangia</taxon>
        <taxon>Nannocystales</taxon>
        <taxon>Nannocystaceae</taxon>
        <taxon>Nannocystis</taxon>
    </lineage>
</organism>
<dbReference type="RefSeq" id="WP_267771574.1">
    <property type="nucleotide sequence ID" value="NZ_JAPNKE010000002.1"/>
</dbReference>
<evidence type="ECO:0000313" key="2">
    <source>
        <dbReference type="Proteomes" id="UP001150924"/>
    </source>
</evidence>
<dbReference type="EMBL" id="JAPNKE010000002">
    <property type="protein sequence ID" value="MCY1008920.1"/>
    <property type="molecule type" value="Genomic_DNA"/>
</dbReference>
<dbReference type="AlphaFoldDB" id="A0A9X3IZC5"/>
<evidence type="ECO:0000313" key="1">
    <source>
        <dbReference type="EMBL" id="MCY1008920.1"/>
    </source>
</evidence>
<keyword evidence="2" id="KW-1185">Reference proteome</keyword>
<reference evidence="1" key="1">
    <citation type="submission" date="2022-11" db="EMBL/GenBank/DDBJ databases">
        <title>Minimal conservation of predation-associated metabolite biosynthetic gene clusters underscores biosynthetic potential of Myxococcota including descriptions for ten novel species: Archangium lansinium sp. nov., Myxococcus landrumus sp. nov., Nannocystis bai.</title>
        <authorList>
            <person name="Ahearne A."/>
            <person name="Stevens C."/>
            <person name="Phillips K."/>
        </authorList>
    </citation>
    <scope>NUCLEOTIDE SEQUENCE</scope>
    <source>
        <strain evidence="1">Na p29</strain>
    </source>
</reference>
<protein>
    <submittedName>
        <fullName evidence="1">Uncharacterized protein</fullName>
    </submittedName>
</protein>
<dbReference type="Proteomes" id="UP001150924">
    <property type="component" value="Unassembled WGS sequence"/>
</dbReference>
<sequence length="148" mass="16166">MVGAEWLRGASFHEVWAGVIDPWLLASQREDDFAALNPAQRDLVRVWLLHGVACRSGLGSLVAEEPPWIAGGMRESLVRLGFGLLAQLWEEATRGMDFAAWHREIPAEVCFTSSRAIAALQEALVAGDFAELPELLVARVRADPGAYA</sequence>
<accession>A0A9X3IZC5</accession>
<name>A0A9X3IZC5_9BACT</name>